<dbReference type="EMBL" id="JAVEPI010000001">
    <property type="protein sequence ID" value="KAK1444348.1"/>
    <property type="molecule type" value="Genomic_DNA"/>
</dbReference>
<evidence type="ECO:0000313" key="2">
    <source>
        <dbReference type="Proteomes" id="UP001230268"/>
    </source>
</evidence>
<evidence type="ECO:0000313" key="1">
    <source>
        <dbReference type="EMBL" id="KAK1444348.1"/>
    </source>
</evidence>
<dbReference type="Gene3D" id="3.30.457.50">
    <property type="entry name" value="Chromosome segregation protein Spc25"/>
    <property type="match status" value="1"/>
</dbReference>
<dbReference type="Proteomes" id="UP001230268">
    <property type="component" value="Unassembled WGS sequence"/>
</dbReference>
<comment type="caution">
    <text evidence="1">The sequence shown here is derived from an EMBL/GenBank/DDBJ whole genome shotgun (WGS) entry which is preliminary data.</text>
</comment>
<protein>
    <submittedName>
        <fullName evidence="1">Uncharacterized protein</fullName>
    </submittedName>
</protein>
<sequence>MDDSYMDVTLDCHSMSKKMVFSSTKLVDISKCFEQIKKNRDIDSVVCHDATNAIRHQLTQVEASSRSLELEVVAMKLLISELDDELKARDEDINLAKKEVQSMISQRDGLIVSYQKRQIEHEKEESSPLLIQWKTKLQCFCSILGLKIVNYGDDFRFVFNRINAVEPDKEAHVVLKLHENKIQG</sequence>
<dbReference type="AlphaFoldDB" id="A0AAD8PFH8"/>
<accession>A0AAD8PFH8</accession>
<gene>
    <name evidence="1" type="ORF">BgAZ_102540</name>
</gene>
<name>A0AAD8PFH8_BABGI</name>
<proteinExistence type="predicted"/>
<keyword evidence="2" id="KW-1185">Reference proteome</keyword>
<organism evidence="1 2">
    <name type="scientific">Babesia gibsoni</name>
    <dbReference type="NCBI Taxonomy" id="33632"/>
    <lineage>
        <taxon>Eukaryota</taxon>
        <taxon>Sar</taxon>
        <taxon>Alveolata</taxon>
        <taxon>Apicomplexa</taxon>
        <taxon>Aconoidasida</taxon>
        <taxon>Piroplasmida</taxon>
        <taxon>Babesiidae</taxon>
        <taxon>Babesia</taxon>
    </lineage>
</organism>
<reference evidence="1" key="1">
    <citation type="submission" date="2023-08" db="EMBL/GenBank/DDBJ databases">
        <title>Draft sequence of the Babesia gibsoni genome.</title>
        <authorList>
            <person name="Yamagishi J.Y."/>
            <person name="Xuan X.X."/>
        </authorList>
    </citation>
    <scope>NUCLEOTIDE SEQUENCE</scope>
    <source>
        <strain evidence="1">Azabu</strain>
    </source>
</reference>